<name>A0A8H6VD92_9PEZI</name>
<dbReference type="AlphaFoldDB" id="A0A8H6VD92"/>
<proteinExistence type="predicted"/>
<organism evidence="2 3">
    <name type="scientific">Pseudocercospora fuligena</name>
    <dbReference type="NCBI Taxonomy" id="685502"/>
    <lineage>
        <taxon>Eukaryota</taxon>
        <taxon>Fungi</taxon>
        <taxon>Dikarya</taxon>
        <taxon>Ascomycota</taxon>
        <taxon>Pezizomycotina</taxon>
        <taxon>Dothideomycetes</taxon>
        <taxon>Dothideomycetidae</taxon>
        <taxon>Mycosphaerellales</taxon>
        <taxon>Mycosphaerellaceae</taxon>
        <taxon>Pseudocercospora</taxon>
    </lineage>
</organism>
<comment type="caution">
    <text evidence="2">The sequence shown here is derived from an EMBL/GenBank/DDBJ whole genome shotgun (WGS) entry which is preliminary data.</text>
</comment>
<evidence type="ECO:0000313" key="2">
    <source>
        <dbReference type="EMBL" id="KAF7187015.1"/>
    </source>
</evidence>
<dbReference type="EMBL" id="JABCIY010000241">
    <property type="protein sequence ID" value="KAF7187015.1"/>
    <property type="molecule type" value="Genomic_DNA"/>
</dbReference>
<gene>
    <name evidence="2" type="ORF">HII31_11624</name>
</gene>
<protein>
    <submittedName>
        <fullName evidence="2">Uncharacterized protein</fullName>
    </submittedName>
</protein>
<evidence type="ECO:0000313" key="3">
    <source>
        <dbReference type="Proteomes" id="UP000660729"/>
    </source>
</evidence>
<feature type="region of interest" description="Disordered" evidence="1">
    <location>
        <begin position="34"/>
        <end position="57"/>
    </location>
</feature>
<reference evidence="2" key="1">
    <citation type="submission" date="2020-04" db="EMBL/GenBank/DDBJ databases">
        <title>Draft genome resource of the tomato pathogen Pseudocercospora fuligena.</title>
        <authorList>
            <person name="Zaccaron A."/>
        </authorList>
    </citation>
    <scope>NUCLEOTIDE SEQUENCE</scope>
    <source>
        <strain evidence="2">PF001</strain>
    </source>
</reference>
<evidence type="ECO:0000256" key="1">
    <source>
        <dbReference type="SAM" id="MobiDB-lite"/>
    </source>
</evidence>
<sequence length="319" mass="36354">MLSIINEKVLATARRLNERDVKLANGELNENNCPSDESFWAKPNSGADGLRGKDDQRVTAGGSHYSYGPYPRNRRILADIALCTGWNVKKFRELEQFCVSYAAAQYEAVERAPNISWDLSDLKNPLKDGKPFTFQHIAWCRLNHMIKRQVEYMDPGKLAVVKAGVLDMYESNSKTGKKKLPPKTVAGKKRKIMSVQPDDEKISQAQEEIDKDARYSAAVLCSLRPGHREPALVKSQIKAYMNSYNLTERELCEKVGMKEEEWNDFLLMKKKHDLYGSKAYHAAKKFLGVPDLDEVLEKENAPPTIYAREAESVRKRIKR</sequence>
<dbReference type="OrthoDB" id="4710340at2759"/>
<accession>A0A8H6VD92</accession>
<keyword evidence="3" id="KW-1185">Reference proteome</keyword>
<dbReference type="Proteomes" id="UP000660729">
    <property type="component" value="Unassembled WGS sequence"/>
</dbReference>